<dbReference type="AlphaFoldDB" id="A0A812XQL7"/>
<sequence length="518" mass="53407">MKVNLLQYLGAEPEIVPLVSGQVAAEYTSRLGKGIRDAVMEAASATLHAAEDMGLDAKEQKNLAAKSAAIAASSGTQDLHLPVEKCAQQAAWAAQQAVAKLGFDVDRQAVAAVSAASSFMVSALRRKGKAVVEQAVEAATSAKEAAAGAAQNRTRQVRIAIDVATAVAADGMRQLGRSSDQQAQAAADAVRQVAEIVGMSPAEQQLEAEKAAAQVKRLVGNTGKRAEVAVHPWQALGSSPPREPSLLPNQAQILGAGPAMQKSFMPECAQAGIAYDDIDHPTLNGGVVDNAEHCQVSCSLNWFCESFTFFPNTKQCWLLGIKGTPRPDLDAISGPQVCGTRMEAAAKAITKSALDAAEKSFASGGADPKIALNRAATAARDRASSSELPEDRRWEEVAHAVGAAAAWIEEHNGASVDKQVSAAAKAAKSVAESHGMQLQLAVEAASAAAARAAGDDEKARTDAVIKAAKDTAAAMGVSAEEQTDLAVEAAARIAGLAAKEAGKIRKACAAKSQPSPAC</sequence>
<evidence type="ECO:0000256" key="2">
    <source>
        <dbReference type="ARBA" id="ARBA00023157"/>
    </source>
</evidence>
<evidence type="ECO:0000256" key="1">
    <source>
        <dbReference type="ARBA" id="ARBA00022737"/>
    </source>
</evidence>
<dbReference type="SMART" id="SM00223">
    <property type="entry name" value="APPLE"/>
    <property type="match status" value="1"/>
</dbReference>
<protein>
    <recommendedName>
        <fullName evidence="3">Apple domain-containing protein</fullName>
    </recommendedName>
</protein>
<dbReference type="InterPro" id="IPR003609">
    <property type="entry name" value="Pan_app"/>
</dbReference>
<comment type="caution">
    <text evidence="4">The sequence shown here is derived from an EMBL/GenBank/DDBJ whole genome shotgun (WGS) entry which is preliminary data.</text>
</comment>
<name>A0A812XQL7_9DINO</name>
<dbReference type="GO" id="GO:0005576">
    <property type="term" value="C:extracellular region"/>
    <property type="evidence" value="ECO:0007669"/>
    <property type="project" value="InterPro"/>
</dbReference>
<dbReference type="EMBL" id="CAJNJA010038364">
    <property type="protein sequence ID" value="CAE7746118.1"/>
    <property type="molecule type" value="Genomic_DNA"/>
</dbReference>
<organism evidence="4 5">
    <name type="scientific">Symbiodinium necroappetens</name>
    <dbReference type="NCBI Taxonomy" id="1628268"/>
    <lineage>
        <taxon>Eukaryota</taxon>
        <taxon>Sar</taxon>
        <taxon>Alveolata</taxon>
        <taxon>Dinophyceae</taxon>
        <taxon>Suessiales</taxon>
        <taxon>Symbiodiniaceae</taxon>
        <taxon>Symbiodinium</taxon>
    </lineage>
</organism>
<keyword evidence="1" id="KW-0677">Repeat</keyword>
<proteinExistence type="predicted"/>
<dbReference type="InterPro" id="IPR000177">
    <property type="entry name" value="Apple"/>
</dbReference>
<dbReference type="SUPFAM" id="SSF57414">
    <property type="entry name" value="Hairpin loop containing domain-like"/>
    <property type="match status" value="1"/>
</dbReference>
<dbReference type="GO" id="GO:0006508">
    <property type="term" value="P:proteolysis"/>
    <property type="evidence" value="ECO:0007669"/>
    <property type="project" value="InterPro"/>
</dbReference>
<accession>A0A812XQL7</accession>
<evidence type="ECO:0000259" key="3">
    <source>
        <dbReference type="SMART" id="SM00223"/>
    </source>
</evidence>
<keyword evidence="5" id="KW-1185">Reference proteome</keyword>
<evidence type="ECO:0000313" key="4">
    <source>
        <dbReference type="EMBL" id="CAE7746118.1"/>
    </source>
</evidence>
<evidence type="ECO:0000313" key="5">
    <source>
        <dbReference type="Proteomes" id="UP000601435"/>
    </source>
</evidence>
<dbReference type="Pfam" id="PF00024">
    <property type="entry name" value="PAN_1"/>
    <property type="match status" value="1"/>
</dbReference>
<dbReference type="CDD" id="cd01100">
    <property type="entry name" value="APPLE_Factor_XI_like"/>
    <property type="match status" value="1"/>
</dbReference>
<reference evidence="4" key="1">
    <citation type="submission" date="2021-02" db="EMBL/GenBank/DDBJ databases">
        <authorList>
            <person name="Dougan E. K."/>
            <person name="Rhodes N."/>
            <person name="Thang M."/>
            <person name="Chan C."/>
        </authorList>
    </citation>
    <scope>NUCLEOTIDE SEQUENCE</scope>
</reference>
<dbReference type="Gene3D" id="3.50.4.10">
    <property type="entry name" value="Hepatocyte Growth Factor"/>
    <property type="match status" value="1"/>
</dbReference>
<gene>
    <name evidence="4" type="ORF">SNEC2469_LOCUS21611</name>
</gene>
<dbReference type="OrthoDB" id="446836at2759"/>
<keyword evidence="2" id="KW-1015">Disulfide bond</keyword>
<dbReference type="Proteomes" id="UP000601435">
    <property type="component" value="Unassembled WGS sequence"/>
</dbReference>
<feature type="domain" description="Apple" evidence="3">
    <location>
        <begin position="268"/>
        <end position="338"/>
    </location>
</feature>